<dbReference type="Proteomes" id="UP001149813">
    <property type="component" value="Unassembled WGS sequence"/>
</dbReference>
<dbReference type="EMBL" id="JANBOJ010000253">
    <property type="protein sequence ID" value="KAJ1720485.1"/>
    <property type="molecule type" value="Genomic_DNA"/>
</dbReference>
<accession>A0A9W7XWT8</accession>
<dbReference type="InterPro" id="IPR029063">
    <property type="entry name" value="SAM-dependent_MTases_sf"/>
</dbReference>
<protein>
    <recommendedName>
        <fullName evidence="3">tRNA (adenine(58)-N(1))-methyltransferase non-catalytic subunit TRM6</fullName>
    </recommendedName>
    <alternativeName>
        <fullName evidence="6">tRNA(m1A58)-methyltransferase subunit TRM6</fullName>
    </alternativeName>
</protein>
<comment type="similarity">
    <text evidence="2">Belongs to the TRM6/GCD10 family.</text>
</comment>
<reference evidence="7" key="1">
    <citation type="submission" date="2022-07" db="EMBL/GenBank/DDBJ databases">
        <title>Phylogenomic reconstructions and comparative analyses of Kickxellomycotina fungi.</title>
        <authorList>
            <person name="Reynolds N.K."/>
            <person name="Stajich J.E."/>
            <person name="Barry K."/>
            <person name="Grigoriev I.V."/>
            <person name="Crous P."/>
            <person name="Smith M.E."/>
        </authorList>
    </citation>
    <scope>NUCLEOTIDE SEQUENCE</scope>
    <source>
        <strain evidence="7">NBRC 32514</strain>
    </source>
</reference>
<evidence type="ECO:0000313" key="8">
    <source>
        <dbReference type="Proteomes" id="UP001149813"/>
    </source>
</evidence>
<gene>
    <name evidence="7" type="primary">TRM6</name>
    <name evidence="7" type="ORF">LPJ53_004886</name>
</gene>
<dbReference type="GO" id="GO:0005634">
    <property type="term" value="C:nucleus"/>
    <property type="evidence" value="ECO:0007669"/>
    <property type="project" value="UniProtKB-SubCell"/>
</dbReference>
<organism evidence="7 8">
    <name type="scientific">Coemansia erecta</name>
    <dbReference type="NCBI Taxonomy" id="147472"/>
    <lineage>
        <taxon>Eukaryota</taxon>
        <taxon>Fungi</taxon>
        <taxon>Fungi incertae sedis</taxon>
        <taxon>Zoopagomycota</taxon>
        <taxon>Kickxellomycotina</taxon>
        <taxon>Kickxellomycetes</taxon>
        <taxon>Kickxellales</taxon>
        <taxon>Kickxellaceae</taxon>
        <taxon>Coemansia</taxon>
    </lineage>
</organism>
<evidence type="ECO:0000313" key="7">
    <source>
        <dbReference type="EMBL" id="KAJ1720485.1"/>
    </source>
</evidence>
<dbReference type="Gene3D" id="3.40.50.150">
    <property type="entry name" value="Vaccinia Virus protein VP39"/>
    <property type="match status" value="1"/>
</dbReference>
<dbReference type="PANTHER" id="PTHR12945:SF0">
    <property type="entry name" value="TRNA (ADENINE(58)-N(1))-METHYLTRANSFERASE NON-CATALYTIC SUBUNIT TRM6"/>
    <property type="match status" value="1"/>
</dbReference>
<evidence type="ECO:0000256" key="4">
    <source>
        <dbReference type="ARBA" id="ARBA00022694"/>
    </source>
</evidence>
<sequence length="405" mass="44369">MEAEAAAAAAAGTVQLERTVIKAGDHVIIRMPSSNTKIVCIRADTTVSLGKFGSFNANALIGHTFGHTFEIVQNGQIQPHHQPGFDAADITAANNQTIVDDPKSQKLSFEEIEGLKKQSLMGAVSASEIISSLTANNEAFAHKTEFSKSKYIRRKQSKFNKCFVPLETTAYNLCDFFFSVNMQKTRGIRTDTLAQMLALVNVYAGARVLCVDDGQGLLVGALLTRVLDQGCVLGVHDGDVPNYDVLRYVNEPTDGRLKTLAWSKLKYQQPAFAEPELTASASENDVLGRARRLRGHQKLADTLAELRSGDFDALVVSTKYAARKVVDRLLPYLGMSRMVVVYDQCKEPLTEVLAWMRDSHMFVNVQLSEGWLREYQVLPSRTHPTMSTSGGGGFLLSAIYVGGSV</sequence>
<proteinExistence type="inferred from homology"/>
<keyword evidence="4" id="KW-0819">tRNA processing</keyword>
<dbReference type="InterPro" id="IPR017423">
    <property type="entry name" value="TRM6"/>
</dbReference>
<dbReference type="Gene3D" id="3.10.330.20">
    <property type="match status" value="1"/>
</dbReference>
<evidence type="ECO:0000256" key="2">
    <source>
        <dbReference type="ARBA" id="ARBA00008320"/>
    </source>
</evidence>
<name>A0A9W7XWT8_9FUNG</name>
<comment type="caution">
    <text evidence="7">The sequence shown here is derived from an EMBL/GenBank/DDBJ whole genome shotgun (WGS) entry which is preliminary data.</text>
</comment>
<keyword evidence="5" id="KW-0539">Nucleus</keyword>
<dbReference type="PANTHER" id="PTHR12945">
    <property type="entry name" value="TRANSLATION INITIATION FACTOR EIF3-RELATED"/>
    <property type="match status" value="1"/>
</dbReference>
<dbReference type="OrthoDB" id="10254665at2759"/>
<evidence type="ECO:0000256" key="3">
    <source>
        <dbReference type="ARBA" id="ARBA00021704"/>
    </source>
</evidence>
<dbReference type="GO" id="GO:0031515">
    <property type="term" value="C:tRNA (m1A) methyltransferase complex"/>
    <property type="evidence" value="ECO:0007669"/>
    <property type="project" value="InterPro"/>
</dbReference>
<comment type="subcellular location">
    <subcellularLocation>
        <location evidence="1">Nucleus</location>
    </subcellularLocation>
</comment>
<dbReference type="GO" id="GO:0030488">
    <property type="term" value="P:tRNA methylation"/>
    <property type="evidence" value="ECO:0007669"/>
    <property type="project" value="InterPro"/>
</dbReference>
<evidence type="ECO:0000256" key="6">
    <source>
        <dbReference type="ARBA" id="ARBA00032319"/>
    </source>
</evidence>
<dbReference type="Pfam" id="PF04189">
    <property type="entry name" value="Gcd10p"/>
    <property type="match status" value="1"/>
</dbReference>
<evidence type="ECO:0000256" key="1">
    <source>
        <dbReference type="ARBA" id="ARBA00004123"/>
    </source>
</evidence>
<dbReference type="AlphaFoldDB" id="A0A9W7XWT8"/>
<evidence type="ECO:0000256" key="5">
    <source>
        <dbReference type="ARBA" id="ARBA00023242"/>
    </source>
</evidence>
<keyword evidence="8" id="KW-1185">Reference proteome</keyword>